<proteinExistence type="inferred from homology"/>
<accession>A0A1G2MZD9</accession>
<feature type="transmembrane region" description="Helical" evidence="16">
    <location>
        <begin position="274"/>
        <end position="294"/>
    </location>
</feature>
<evidence type="ECO:0000256" key="7">
    <source>
        <dbReference type="ARBA" id="ARBA00022989"/>
    </source>
</evidence>
<evidence type="ECO:0000256" key="8">
    <source>
        <dbReference type="ARBA" id="ARBA00023136"/>
    </source>
</evidence>
<evidence type="ECO:0000313" key="17">
    <source>
        <dbReference type="EMBL" id="OHA29257.1"/>
    </source>
</evidence>
<dbReference type="GO" id="GO:0009252">
    <property type="term" value="P:peptidoglycan biosynthetic process"/>
    <property type="evidence" value="ECO:0007669"/>
    <property type="project" value="UniProtKB-KW"/>
</dbReference>
<feature type="transmembrane region" description="Helical" evidence="16">
    <location>
        <begin position="76"/>
        <end position="98"/>
    </location>
</feature>
<dbReference type="PANTHER" id="PTHR30474">
    <property type="entry name" value="CELL CYCLE PROTEIN"/>
    <property type="match status" value="1"/>
</dbReference>
<evidence type="ECO:0000256" key="11">
    <source>
        <dbReference type="ARBA" id="ARBA00038053"/>
    </source>
</evidence>
<comment type="caution">
    <text evidence="17">The sequence shown here is derived from an EMBL/GenBank/DDBJ whole genome shotgun (WGS) entry which is preliminary data.</text>
</comment>
<name>A0A1G2MZD9_9BACT</name>
<feature type="transmembrane region" description="Helical" evidence="16">
    <location>
        <begin position="118"/>
        <end position="134"/>
    </location>
</feature>
<dbReference type="EMBL" id="MHRT01000005">
    <property type="protein sequence ID" value="OHA29257.1"/>
    <property type="molecule type" value="Genomic_DNA"/>
</dbReference>
<dbReference type="Pfam" id="PF01098">
    <property type="entry name" value="FTSW_RODA_SPOVE"/>
    <property type="match status" value="1"/>
</dbReference>
<evidence type="ECO:0000256" key="15">
    <source>
        <dbReference type="ARBA" id="ARBA00049902"/>
    </source>
</evidence>
<comment type="subcellular location">
    <subcellularLocation>
        <location evidence="1">Membrane</location>
        <topology evidence="1">Multi-pass membrane protein</topology>
    </subcellularLocation>
</comment>
<dbReference type="InterPro" id="IPR001182">
    <property type="entry name" value="FtsW/RodA"/>
</dbReference>
<dbReference type="GO" id="GO:0008955">
    <property type="term" value="F:peptidoglycan glycosyltransferase activity"/>
    <property type="evidence" value="ECO:0007669"/>
    <property type="project" value="UniProtKB-EC"/>
</dbReference>
<keyword evidence="7 16" id="KW-1133">Transmembrane helix</keyword>
<evidence type="ECO:0000256" key="3">
    <source>
        <dbReference type="ARBA" id="ARBA00022679"/>
    </source>
</evidence>
<keyword evidence="5" id="KW-0133">Cell shape</keyword>
<evidence type="ECO:0000256" key="9">
    <source>
        <dbReference type="ARBA" id="ARBA00032370"/>
    </source>
</evidence>
<dbReference type="PANTHER" id="PTHR30474:SF2">
    <property type="entry name" value="PEPTIDOGLYCAN GLYCOSYLTRANSFERASE FTSW-RELATED"/>
    <property type="match status" value="1"/>
</dbReference>
<comment type="similarity">
    <text evidence="11">Belongs to the SEDS family. FtsW subfamily.</text>
</comment>
<gene>
    <name evidence="17" type="ORF">A3F51_01430</name>
</gene>
<feature type="transmembrane region" description="Helical" evidence="16">
    <location>
        <begin position="43"/>
        <end position="64"/>
    </location>
</feature>
<organism evidence="17 18">
    <name type="scientific">Candidatus Taylorbacteria bacterium RIFCSPHIGHO2_12_FULL_45_16</name>
    <dbReference type="NCBI Taxonomy" id="1802315"/>
    <lineage>
        <taxon>Bacteria</taxon>
        <taxon>Candidatus Tayloriibacteriota</taxon>
    </lineage>
</organism>
<keyword evidence="8 16" id="KW-0472">Membrane</keyword>
<evidence type="ECO:0000256" key="1">
    <source>
        <dbReference type="ARBA" id="ARBA00004141"/>
    </source>
</evidence>
<sequence>MHSHNSRPIDRFFLFSVSILTVVGFVIFLSASLGLLAQEGVSFSSVALKQSVSLVIGIMAFFVFSKIKYQYIRKMAFFVLIGAIIINLLLFIPGLALYHGGASRWINLGLFSFQPSEFLKIAFIIYLAAWIHFAKDRIDKLRFGLIPYLVLMAILSAFLLTQSDTDTLVIIGFTGIIMLIISGLPTRHIIIAGIIMVAVISGVIWFRPYALQRVQTFLNSNADIQGAGYQVNQSLIAIGSGQFSGRGFGQSVQKFGYLPEPIGDSIFAVAAEEFGFVGSLVLLALYLSLAISAFRVGVRAPDVFGALLAIGIVVLIITESFMNMAAMLGIIPLSGLPLLFVSHGGTALIIVLAASGIVANVSKYERG</sequence>
<dbReference type="EC" id="2.4.99.28" evidence="14"/>
<comment type="catalytic activity">
    <reaction evidence="15">
        <text>[GlcNAc-(1-&gt;4)-Mur2Ac(oyl-L-Ala-gamma-D-Glu-L-Lys-D-Ala-D-Ala)](n)-di-trans,octa-cis-undecaprenyl diphosphate + beta-D-GlcNAc-(1-&gt;4)-Mur2Ac(oyl-L-Ala-gamma-D-Glu-L-Lys-D-Ala-D-Ala)-di-trans,octa-cis-undecaprenyl diphosphate = [GlcNAc-(1-&gt;4)-Mur2Ac(oyl-L-Ala-gamma-D-Glu-L-Lys-D-Ala-D-Ala)](n+1)-di-trans,octa-cis-undecaprenyl diphosphate + di-trans,octa-cis-undecaprenyl diphosphate + H(+)</text>
        <dbReference type="Rhea" id="RHEA:23708"/>
        <dbReference type="Rhea" id="RHEA-COMP:9602"/>
        <dbReference type="Rhea" id="RHEA-COMP:9603"/>
        <dbReference type="ChEBI" id="CHEBI:15378"/>
        <dbReference type="ChEBI" id="CHEBI:58405"/>
        <dbReference type="ChEBI" id="CHEBI:60033"/>
        <dbReference type="ChEBI" id="CHEBI:78435"/>
        <dbReference type="EC" id="2.4.99.28"/>
    </reaction>
</comment>
<protein>
    <recommendedName>
        <fullName evidence="12">Probable peptidoglycan glycosyltransferase FtsW</fullName>
        <ecNumber evidence="14">2.4.99.28</ecNumber>
    </recommendedName>
    <alternativeName>
        <fullName evidence="13">Cell division protein FtsW</fullName>
    </alternativeName>
    <alternativeName>
        <fullName evidence="10">Cell wall polymerase</fullName>
    </alternativeName>
    <alternativeName>
        <fullName evidence="9">Peptidoglycan polymerase</fullName>
    </alternativeName>
</protein>
<dbReference type="Proteomes" id="UP000178089">
    <property type="component" value="Unassembled WGS sequence"/>
</dbReference>
<keyword evidence="4 16" id="KW-0812">Transmembrane</keyword>
<keyword evidence="6" id="KW-0573">Peptidoglycan synthesis</keyword>
<dbReference type="GO" id="GO:0008360">
    <property type="term" value="P:regulation of cell shape"/>
    <property type="evidence" value="ECO:0007669"/>
    <property type="project" value="UniProtKB-KW"/>
</dbReference>
<feature type="transmembrane region" description="Helical" evidence="16">
    <location>
        <begin position="306"/>
        <end position="331"/>
    </location>
</feature>
<evidence type="ECO:0000256" key="2">
    <source>
        <dbReference type="ARBA" id="ARBA00022676"/>
    </source>
</evidence>
<dbReference type="GO" id="GO:0005886">
    <property type="term" value="C:plasma membrane"/>
    <property type="evidence" value="ECO:0007669"/>
    <property type="project" value="TreeGrafter"/>
</dbReference>
<dbReference type="GO" id="GO:0051301">
    <property type="term" value="P:cell division"/>
    <property type="evidence" value="ECO:0007669"/>
    <property type="project" value="InterPro"/>
</dbReference>
<dbReference type="STRING" id="1802315.A3F51_01430"/>
<feature type="transmembrane region" description="Helical" evidence="16">
    <location>
        <begin position="189"/>
        <end position="206"/>
    </location>
</feature>
<dbReference type="GO" id="GO:0032153">
    <property type="term" value="C:cell division site"/>
    <property type="evidence" value="ECO:0007669"/>
    <property type="project" value="TreeGrafter"/>
</dbReference>
<feature type="transmembrane region" description="Helical" evidence="16">
    <location>
        <begin position="337"/>
        <end position="361"/>
    </location>
</feature>
<evidence type="ECO:0000256" key="10">
    <source>
        <dbReference type="ARBA" id="ARBA00033270"/>
    </source>
</evidence>
<feature type="transmembrane region" description="Helical" evidence="16">
    <location>
        <begin position="167"/>
        <end position="184"/>
    </location>
</feature>
<evidence type="ECO:0000256" key="16">
    <source>
        <dbReference type="SAM" id="Phobius"/>
    </source>
</evidence>
<evidence type="ECO:0000256" key="12">
    <source>
        <dbReference type="ARBA" id="ARBA00041185"/>
    </source>
</evidence>
<dbReference type="GO" id="GO:0015648">
    <property type="term" value="F:lipid-linked peptidoglycan transporter activity"/>
    <property type="evidence" value="ECO:0007669"/>
    <property type="project" value="TreeGrafter"/>
</dbReference>
<keyword evidence="3" id="KW-0808">Transferase</keyword>
<feature type="transmembrane region" description="Helical" evidence="16">
    <location>
        <begin position="12"/>
        <end position="37"/>
    </location>
</feature>
<reference evidence="17 18" key="1">
    <citation type="journal article" date="2016" name="Nat. Commun.">
        <title>Thousands of microbial genomes shed light on interconnected biogeochemical processes in an aquifer system.</title>
        <authorList>
            <person name="Anantharaman K."/>
            <person name="Brown C.T."/>
            <person name="Hug L.A."/>
            <person name="Sharon I."/>
            <person name="Castelle C.J."/>
            <person name="Probst A.J."/>
            <person name="Thomas B.C."/>
            <person name="Singh A."/>
            <person name="Wilkins M.J."/>
            <person name="Karaoz U."/>
            <person name="Brodie E.L."/>
            <person name="Williams K.H."/>
            <person name="Hubbard S.S."/>
            <person name="Banfield J.F."/>
        </authorList>
    </citation>
    <scope>NUCLEOTIDE SEQUENCE [LARGE SCALE GENOMIC DNA]</scope>
</reference>
<evidence type="ECO:0000313" key="18">
    <source>
        <dbReference type="Proteomes" id="UP000178089"/>
    </source>
</evidence>
<evidence type="ECO:0000256" key="6">
    <source>
        <dbReference type="ARBA" id="ARBA00022984"/>
    </source>
</evidence>
<keyword evidence="2" id="KW-0328">Glycosyltransferase</keyword>
<evidence type="ECO:0000256" key="13">
    <source>
        <dbReference type="ARBA" id="ARBA00041418"/>
    </source>
</evidence>
<dbReference type="AlphaFoldDB" id="A0A1G2MZD9"/>
<feature type="transmembrane region" description="Helical" evidence="16">
    <location>
        <begin position="141"/>
        <end position="161"/>
    </location>
</feature>
<evidence type="ECO:0000256" key="4">
    <source>
        <dbReference type="ARBA" id="ARBA00022692"/>
    </source>
</evidence>
<evidence type="ECO:0000256" key="5">
    <source>
        <dbReference type="ARBA" id="ARBA00022960"/>
    </source>
</evidence>
<evidence type="ECO:0000256" key="14">
    <source>
        <dbReference type="ARBA" id="ARBA00044770"/>
    </source>
</evidence>